<dbReference type="HOGENOM" id="CLU_023669_3_0_2"/>
<gene>
    <name evidence="4" type="ordered locus">PYCH_16400</name>
</gene>
<dbReference type="Pfam" id="PF06745">
    <property type="entry name" value="ATPase"/>
    <property type="match status" value="1"/>
</dbReference>
<evidence type="ECO:0000313" key="4">
    <source>
        <dbReference type="EMBL" id="AEH25306.1"/>
    </source>
</evidence>
<reference evidence="4 5" key="1">
    <citation type="journal article" date="2011" name="J. Bacteriol.">
        <title>Complete genome sequence of the obligate piezophilic hyperthermophilic archaeon Pyrococcus yayanosii CH1.</title>
        <authorList>
            <person name="Jun X."/>
            <person name="Lupeng L."/>
            <person name="Minjuan X."/>
            <person name="Oger P."/>
            <person name="Fengping W."/>
            <person name="Jebbar M."/>
            <person name="Xiang X."/>
        </authorList>
    </citation>
    <scope>NUCLEOTIDE SEQUENCE [LARGE SCALE GENOMIC DNA]</scope>
    <source>
        <strain evidence="5">CH1 / JCM 16557</strain>
    </source>
</reference>
<dbReference type="eggNOG" id="arCOG01173">
    <property type="taxonomic scope" value="Archaea"/>
</dbReference>
<dbReference type="Gene3D" id="3.40.50.300">
    <property type="entry name" value="P-loop containing nucleotide triphosphate hydrolases"/>
    <property type="match status" value="1"/>
</dbReference>
<dbReference type="InterPro" id="IPR014774">
    <property type="entry name" value="KaiC-like_dom"/>
</dbReference>
<sequence>MMLENSEPDKIERTVERIPTGIIDDLISGGIPRGSVVLLIGDPKAGKSTFLAQFTYNQLQIGIPVIGVLVDLSKYEFVSNALDFGWEFMPYLDERLVLLDAYTQRLRKAPKFSFDETVVTDVSDTTQLLDAIKDSTLKLLSNTRTENIVGFISSMTPIFFETSKREIYKFLEELREFAHRNRQVWVLEMNSGIEEPHVEMMVKAIVDGIIELRLMEEGKSLRRYLRIYGMRRTAHKLEWIQYEITSSGIKLLL</sequence>
<dbReference type="SUPFAM" id="SSF52540">
    <property type="entry name" value="P-loop containing nucleoside triphosphate hydrolases"/>
    <property type="match status" value="1"/>
</dbReference>
<dbReference type="PROSITE" id="PS51146">
    <property type="entry name" value="KAIC"/>
    <property type="match status" value="1"/>
</dbReference>
<dbReference type="STRING" id="529709.PYCH_16400"/>
<accession>F8AH76</accession>
<proteinExistence type="predicted"/>
<dbReference type="KEGG" id="pya:PYCH_16400"/>
<keyword evidence="1" id="KW-0547">Nucleotide-binding</keyword>
<organism evidence="4 5">
    <name type="scientific">Pyrococcus yayanosii (strain CH1 / JCM 16557)</name>
    <dbReference type="NCBI Taxonomy" id="529709"/>
    <lineage>
        <taxon>Archaea</taxon>
        <taxon>Methanobacteriati</taxon>
        <taxon>Methanobacteriota</taxon>
        <taxon>Thermococci</taxon>
        <taxon>Thermococcales</taxon>
        <taxon>Thermococcaceae</taxon>
        <taxon>Pyrococcus</taxon>
    </lineage>
</organism>
<name>F8AH76_PYRYC</name>
<dbReference type="Proteomes" id="UP000008386">
    <property type="component" value="Chromosome"/>
</dbReference>
<protein>
    <submittedName>
        <fullName evidence="4">RecA-superfamily ATPase implicated in signal transduction, putative</fullName>
    </submittedName>
</protein>
<dbReference type="PANTHER" id="PTHR43637:SF3">
    <property type="entry name" value="FLAGELLA-RELATED PROTEIN H-RELATED"/>
    <property type="match status" value="1"/>
</dbReference>
<evidence type="ECO:0000259" key="3">
    <source>
        <dbReference type="PROSITE" id="PS51146"/>
    </source>
</evidence>
<dbReference type="PANTHER" id="PTHR43637">
    <property type="entry name" value="UPF0273 PROTEIN TM_0370"/>
    <property type="match status" value="1"/>
</dbReference>
<dbReference type="EMBL" id="CP002779">
    <property type="protein sequence ID" value="AEH25306.1"/>
    <property type="molecule type" value="Genomic_DNA"/>
</dbReference>
<dbReference type="InterPro" id="IPR027417">
    <property type="entry name" value="P-loop_NTPase"/>
</dbReference>
<evidence type="ECO:0000256" key="2">
    <source>
        <dbReference type="ARBA" id="ARBA00022840"/>
    </source>
</evidence>
<evidence type="ECO:0000313" key="5">
    <source>
        <dbReference type="Proteomes" id="UP000008386"/>
    </source>
</evidence>
<keyword evidence="5" id="KW-1185">Reference proteome</keyword>
<dbReference type="GO" id="GO:0005524">
    <property type="term" value="F:ATP binding"/>
    <property type="evidence" value="ECO:0007669"/>
    <property type="project" value="UniProtKB-KW"/>
</dbReference>
<keyword evidence="2" id="KW-0067">ATP-binding</keyword>
<dbReference type="InterPro" id="IPR010624">
    <property type="entry name" value="KaiC_dom"/>
</dbReference>
<evidence type="ECO:0000256" key="1">
    <source>
        <dbReference type="ARBA" id="ARBA00022741"/>
    </source>
</evidence>
<dbReference type="AlphaFoldDB" id="F8AH76"/>
<feature type="domain" description="KaiC" evidence="3">
    <location>
        <begin position="16"/>
        <end position="253"/>
    </location>
</feature>